<gene>
    <name evidence="9" type="ORF">AW171_hschr286</name>
</gene>
<keyword evidence="5" id="KW-0963">Cytoplasm</keyword>
<comment type="catalytic activity">
    <reaction evidence="5 6">
        <text>adenosine(37) in tRNA + dimethylallyl diphosphate = N(6)-dimethylallyladenosine(37) in tRNA + diphosphate</text>
        <dbReference type="Rhea" id="RHEA:26482"/>
        <dbReference type="Rhea" id="RHEA-COMP:10162"/>
        <dbReference type="Rhea" id="RHEA-COMP:10375"/>
        <dbReference type="ChEBI" id="CHEBI:33019"/>
        <dbReference type="ChEBI" id="CHEBI:57623"/>
        <dbReference type="ChEBI" id="CHEBI:74411"/>
        <dbReference type="ChEBI" id="CHEBI:74415"/>
        <dbReference type="EC" id="2.5.1.75"/>
    </reaction>
</comment>
<dbReference type="GO" id="GO:0052381">
    <property type="term" value="F:tRNA dimethylallyltransferase activity"/>
    <property type="evidence" value="ECO:0007669"/>
    <property type="project" value="UniProtKB-UniRule"/>
</dbReference>
<dbReference type="RefSeq" id="XP_017985575.1">
    <property type="nucleotide sequence ID" value="XM_018130329.1"/>
</dbReference>
<dbReference type="STRING" id="45286.A0A109UW29"/>
<comment type="function">
    <text evidence="5">Catalyzes the transfer of a dimethylallyl group onto the adenine at position 37.</text>
</comment>
<dbReference type="Pfam" id="PF01715">
    <property type="entry name" value="IPPT"/>
    <property type="match status" value="1"/>
</dbReference>
<evidence type="ECO:0000313" key="9">
    <source>
        <dbReference type="EMBL" id="AMD18579.1"/>
    </source>
</evidence>
<evidence type="ECO:0000256" key="3">
    <source>
        <dbReference type="ARBA" id="ARBA00022741"/>
    </source>
</evidence>
<proteinExistence type="inferred from homology"/>
<dbReference type="GeneID" id="28722505"/>
<feature type="compositionally biased region" description="Basic and acidic residues" evidence="8">
    <location>
        <begin position="412"/>
        <end position="429"/>
    </location>
</feature>
<evidence type="ECO:0000256" key="4">
    <source>
        <dbReference type="ARBA" id="ARBA00022840"/>
    </source>
</evidence>
<evidence type="ECO:0000256" key="6">
    <source>
        <dbReference type="RuleBase" id="RU003783"/>
    </source>
</evidence>
<name>A0A109UW29_9SACH</name>
<organism evidence="9 10">
    <name type="scientific">Eremothecium sinecaudum</name>
    <dbReference type="NCBI Taxonomy" id="45286"/>
    <lineage>
        <taxon>Eukaryota</taxon>
        <taxon>Fungi</taxon>
        <taxon>Dikarya</taxon>
        <taxon>Ascomycota</taxon>
        <taxon>Saccharomycotina</taxon>
        <taxon>Saccharomycetes</taxon>
        <taxon>Saccharomycetales</taxon>
        <taxon>Saccharomycetaceae</taxon>
        <taxon>Eremothecium</taxon>
    </lineage>
</organism>
<dbReference type="GO" id="GO:0005524">
    <property type="term" value="F:ATP binding"/>
    <property type="evidence" value="ECO:0007669"/>
    <property type="project" value="UniProtKB-UniRule"/>
</dbReference>
<keyword evidence="10" id="KW-1185">Reference proteome</keyword>
<dbReference type="Gene3D" id="3.40.50.300">
    <property type="entry name" value="P-loop containing nucleotide triphosphate hydrolases"/>
    <property type="match status" value="1"/>
</dbReference>
<dbReference type="EMBL" id="CP014242">
    <property type="protein sequence ID" value="AMD18579.1"/>
    <property type="molecule type" value="Genomic_DNA"/>
</dbReference>
<dbReference type="GO" id="GO:0006400">
    <property type="term" value="P:tRNA modification"/>
    <property type="evidence" value="ECO:0007669"/>
    <property type="project" value="TreeGrafter"/>
</dbReference>
<dbReference type="PANTHER" id="PTHR11088:SF89">
    <property type="entry name" value="TRNA DIMETHYLALLYLTRANSFERASE"/>
    <property type="match status" value="1"/>
</dbReference>
<dbReference type="SUPFAM" id="SSF52540">
    <property type="entry name" value="P-loop containing nucleoside triphosphate hydrolases"/>
    <property type="match status" value="1"/>
</dbReference>
<dbReference type="Proteomes" id="UP000243052">
    <property type="component" value="Chromosome ii"/>
</dbReference>
<dbReference type="InterPro" id="IPR018022">
    <property type="entry name" value="IPT"/>
</dbReference>
<dbReference type="EC" id="2.5.1.75" evidence="5 6"/>
<evidence type="ECO:0000256" key="5">
    <source>
        <dbReference type="PIRNR" id="PIRNR039110"/>
    </source>
</evidence>
<evidence type="ECO:0000256" key="7">
    <source>
        <dbReference type="RuleBase" id="RU003785"/>
    </source>
</evidence>
<dbReference type="InterPro" id="IPR030666">
    <property type="entry name" value="IPP_transferase_euk"/>
</dbReference>
<dbReference type="NCBIfam" id="TIGR00174">
    <property type="entry name" value="miaA"/>
    <property type="match status" value="1"/>
</dbReference>
<comment type="similarity">
    <text evidence="1 5 7">Belongs to the IPP transferase family.</text>
</comment>
<feature type="region of interest" description="Disordered" evidence="8">
    <location>
        <begin position="402"/>
        <end position="429"/>
    </location>
</feature>
<evidence type="ECO:0000256" key="1">
    <source>
        <dbReference type="ARBA" id="ARBA00005842"/>
    </source>
</evidence>
<keyword evidence="3 5" id="KW-0547">Nucleotide-binding</keyword>
<dbReference type="HAMAP" id="MF_00185">
    <property type="entry name" value="IPP_trans"/>
    <property type="match status" value="1"/>
</dbReference>
<evidence type="ECO:0000313" key="10">
    <source>
        <dbReference type="Proteomes" id="UP000243052"/>
    </source>
</evidence>
<evidence type="ECO:0000256" key="8">
    <source>
        <dbReference type="SAM" id="MobiDB-lite"/>
    </source>
</evidence>
<dbReference type="InterPro" id="IPR039657">
    <property type="entry name" value="Dimethylallyltransferase"/>
</dbReference>
<dbReference type="InterPro" id="IPR027417">
    <property type="entry name" value="P-loop_NTPase"/>
</dbReference>
<dbReference type="Gene3D" id="3.30.160.60">
    <property type="entry name" value="Classic Zinc Finger"/>
    <property type="match status" value="1"/>
</dbReference>
<dbReference type="PANTHER" id="PTHR11088">
    <property type="entry name" value="TRNA DIMETHYLALLYLTRANSFERASE"/>
    <property type="match status" value="1"/>
</dbReference>
<accession>A0A109UW29</accession>
<evidence type="ECO:0000256" key="2">
    <source>
        <dbReference type="ARBA" id="ARBA00022679"/>
    </source>
</evidence>
<dbReference type="GO" id="GO:0005739">
    <property type="term" value="C:mitochondrion"/>
    <property type="evidence" value="ECO:0007669"/>
    <property type="project" value="TreeGrafter"/>
</dbReference>
<feature type="compositionally biased region" description="Basic residues" evidence="8">
    <location>
        <begin position="402"/>
        <end position="411"/>
    </location>
</feature>
<dbReference type="AlphaFoldDB" id="A0A109UW29"/>
<reference evidence="9 10" key="1">
    <citation type="submission" date="2016-01" db="EMBL/GenBank/DDBJ databases">
        <title>Genome sequence of the yeast Holleya sinecauda.</title>
        <authorList>
            <person name="Dietrich F.S."/>
        </authorList>
    </citation>
    <scope>NUCLEOTIDE SEQUENCE [LARGE SCALE GENOMIC DNA]</scope>
    <source>
        <strain evidence="9 10">ATCC 58844</strain>
    </source>
</reference>
<protein>
    <recommendedName>
        <fullName evidence="5 6">tRNA dimethylallyltransferase</fullName>
        <ecNumber evidence="5 6">2.5.1.75</ecNumber>
    </recommendedName>
</protein>
<keyword evidence="4 5" id="KW-0067">ATP-binding</keyword>
<dbReference type="OrthoDB" id="775260at2759"/>
<keyword evidence="5 6" id="KW-0819">tRNA processing</keyword>
<dbReference type="Gene3D" id="1.10.20.140">
    <property type="match status" value="1"/>
</dbReference>
<sequence length="429" mass="49810">MISRMLPKVIVVAGTTGVGKSQLAVQLAAKFQGEIINSDSLQVYKGIPTITNKHPLAERHGIAHHLMDHVDWSEEYYLHRFEEECLKAINDLHSRGKVPIIVGGTHYYLQILFNKRIVGTEKISQPTSEQLEILDSENPQLVYDHLVKVDPEIAQRYHPNDTRRVRRMLEIYYKTGKKASAAFDAQDLKLRYDTLFYWVYSDASALNKRLDDRVDSMIKADGLNEIKQLYDYYTQNNYTKSQCENGVYQVIGFKEFLPWLENQNNVTLEDCVDQMKVRTRQYAKKQVKWIRKMLIPDIKGQIYILNATDLDKWDENVASRAFSIADHFMRGLPNLEDFVPAGLQHLIDNSTKTVEVNNYSPKKVNDWTRFNCGICLDKNNNGLILIGKESWKIHLSSRRHKANLNRGKKKKQYEEWLSRQPTQKEDSKG</sequence>
<keyword evidence="2 5" id="KW-0808">Transferase</keyword>
<dbReference type="PIRSF" id="PIRSF039110">
    <property type="entry name" value="IPP_transferase"/>
    <property type="match status" value="1"/>
</dbReference>